<evidence type="ECO:0000313" key="3">
    <source>
        <dbReference type="Proteomes" id="UP000321258"/>
    </source>
</evidence>
<reference evidence="2 3" key="1">
    <citation type="submission" date="2019-07" db="EMBL/GenBank/DDBJ databases">
        <title>Whole genome shotgun sequence of Methylobacterium haplocladii NBRC 107714.</title>
        <authorList>
            <person name="Hosoyama A."/>
            <person name="Uohara A."/>
            <person name="Ohji S."/>
            <person name="Ichikawa N."/>
        </authorList>
    </citation>
    <scope>NUCLEOTIDE SEQUENCE [LARGE SCALE GENOMIC DNA]</scope>
    <source>
        <strain evidence="2 3">NBRC 107714</strain>
    </source>
</reference>
<dbReference type="GO" id="GO:0035438">
    <property type="term" value="F:cyclic-di-GMP binding"/>
    <property type="evidence" value="ECO:0007669"/>
    <property type="project" value="InterPro"/>
</dbReference>
<dbReference type="AlphaFoldDB" id="A0A512IK45"/>
<evidence type="ECO:0000313" key="2">
    <source>
        <dbReference type="EMBL" id="GEO98045.1"/>
    </source>
</evidence>
<accession>A0A512IK45</accession>
<dbReference type="Gene3D" id="2.40.10.220">
    <property type="entry name" value="predicted glycosyltransferase like domains"/>
    <property type="match status" value="1"/>
</dbReference>
<comment type="caution">
    <text evidence="2">The sequence shown here is derived from an EMBL/GenBank/DDBJ whole genome shotgun (WGS) entry which is preliminary data.</text>
</comment>
<proteinExistence type="predicted"/>
<sequence>MDQRQTVRNRTFLKGKIVFNNGCSTMDCLVRDMSGTGARLELSETTTLPEVFDLYIQNKDQTFRSTLRWRRANGVGVTFDDMVLKPAPASAKEVAPQPVAADPSLAMLVRRITELEAENAALRSVIASMGRATSTAA</sequence>
<dbReference type="InterPro" id="IPR009875">
    <property type="entry name" value="PilZ_domain"/>
</dbReference>
<protein>
    <recommendedName>
        <fullName evidence="1">PilZ domain-containing protein</fullName>
    </recommendedName>
</protein>
<dbReference type="SUPFAM" id="SSF141371">
    <property type="entry name" value="PilZ domain-like"/>
    <property type="match status" value="1"/>
</dbReference>
<dbReference type="Pfam" id="PF07238">
    <property type="entry name" value="PilZ"/>
    <property type="match status" value="1"/>
</dbReference>
<name>A0A512IK45_9HYPH</name>
<keyword evidence="3" id="KW-1185">Reference proteome</keyword>
<dbReference type="EMBL" id="BJZT01000005">
    <property type="protein sequence ID" value="GEO98045.1"/>
    <property type="molecule type" value="Genomic_DNA"/>
</dbReference>
<gene>
    <name evidence="2" type="ORF">MHA02_04330</name>
</gene>
<dbReference type="Proteomes" id="UP000321258">
    <property type="component" value="Unassembled WGS sequence"/>
</dbReference>
<organism evidence="2 3">
    <name type="scientific">Methylobacterium haplocladii</name>
    <dbReference type="NCBI Taxonomy" id="1176176"/>
    <lineage>
        <taxon>Bacteria</taxon>
        <taxon>Pseudomonadati</taxon>
        <taxon>Pseudomonadota</taxon>
        <taxon>Alphaproteobacteria</taxon>
        <taxon>Hyphomicrobiales</taxon>
        <taxon>Methylobacteriaceae</taxon>
        <taxon>Methylobacterium</taxon>
    </lineage>
</organism>
<evidence type="ECO:0000259" key="1">
    <source>
        <dbReference type="Pfam" id="PF07238"/>
    </source>
</evidence>
<feature type="domain" description="PilZ" evidence="1">
    <location>
        <begin position="3"/>
        <end position="82"/>
    </location>
</feature>